<keyword evidence="4" id="KW-1185">Reference proteome</keyword>
<dbReference type="PANTHER" id="PTHR11328:SF24">
    <property type="entry name" value="MAJOR FACILITATOR SUPERFAMILY (MFS) PROFILE DOMAIN-CONTAINING PROTEIN"/>
    <property type="match status" value="1"/>
</dbReference>
<dbReference type="GO" id="GO:0015293">
    <property type="term" value="F:symporter activity"/>
    <property type="evidence" value="ECO:0007669"/>
    <property type="project" value="InterPro"/>
</dbReference>
<dbReference type="GO" id="GO:0008643">
    <property type="term" value="P:carbohydrate transport"/>
    <property type="evidence" value="ECO:0007669"/>
    <property type="project" value="InterPro"/>
</dbReference>
<dbReference type="EMBL" id="QVLV01000025">
    <property type="protein sequence ID" value="RGE56465.1"/>
    <property type="molecule type" value="Genomic_DNA"/>
</dbReference>
<dbReference type="PANTHER" id="PTHR11328">
    <property type="entry name" value="MAJOR FACILITATOR SUPERFAMILY DOMAIN-CONTAINING PROTEIN"/>
    <property type="match status" value="1"/>
</dbReference>
<keyword evidence="1" id="KW-0472">Membrane</keyword>
<feature type="transmembrane region" description="Helical" evidence="1">
    <location>
        <begin position="409"/>
        <end position="435"/>
    </location>
</feature>
<dbReference type="CDD" id="cd17332">
    <property type="entry name" value="MFS_MelB_like"/>
    <property type="match status" value="1"/>
</dbReference>
<dbReference type="RefSeq" id="WP_117531070.1">
    <property type="nucleotide sequence ID" value="NZ_JBKUNB010000017.1"/>
</dbReference>
<proteinExistence type="predicted"/>
<feature type="transmembrane region" description="Helical" evidence="1">
    <location>
        <begin position="151"/>
        <end position="175"/>
    </location>
</feature>
<dbReference type="InterPro" id="IPR036259">
    <property type="entry name" value="MFS_trans_sf"/>
</dbReference>
<dbReference type="GO" id="GO:0005886">
    <property type="term" value="C:plasma membrane"/>
    <property type="evidence" value="ECO:0007669"/>
    <property type="project" value="TreeGrafter"/>
</dbReference>
<organism evidence="2 4">
    <name type="scientific">Eisenbergiella massiliensis</name>
    <dbReference type="NCBI Taxonomy" id="1720294"/>
    <lineage>
        <taxon>Bacteria</taxon>
        <taxon>Bacillati</taxon>
        <taxon>Bacillota</taxon>
        <taxon>Clostridia</taxon>
        <taxon>Lachnospirales</taxon>
        <taxon>Lachnospiraceae</taxon>
        <taxon>Eisenbergiella</taxon>
    </lineage>
</organism>
<feature type="transmembrane region" description="Helical" evidence="1">
    <location>
        <begin position="268"/>
        <end position="290"/>
    </location>
</feature>
<dbReference type="SUPFAM" id="SSF103473">
    <property type="entry name" value="MFS general substrate transporter"/>
    <property type="match status" value="1"/>
</dbReference>
<dbReference type="Gene3D" id="1.20.1250.20">
    <property type="entry name" value="MFS general substrate transporter like domains"/>
    <property type="match status" value="2"/>
</dbReference>
<dbReference type="Proteomes" id="UP000261166">
    <property type="component" value="Unassembled WGS sequence"/>
</dbReference>
<evidence type="ECO:0000313" key="5">
    <source>
        <dbReference type="Proteomes" id="UP000261166"/>
    </source>
</evidence>
<dbReference type="Proteomes" id="UP000260812">
    <property type="component" value="Unassembled WGS sequence"/>
</dbReference>
<dbReference type="GO" id="GO:0006814">
    <property type="term" value="P:sodium ion transport"/>
    <property type="evidence" value="ECO:0007669"/>
    <property type="project" value="InterPro"/>
</dbReference>
<dbReference type="EMBL" id="QVLU01000014">
    <property type="protein sequence ID" value="RGE70666.1"/>
    <property type="molecule type" value="Genomic_DNA"/>
</dbReference>
<feature type="transmembrane region" description="Helical" evidence="1">
    <location>
        <begin position="117"/>
        <end position="139"/>
    </location>
</feature>
<evidence type="ECO:0000313" key="3">
    <source>
        <dbReference type="EMBL" id="RGE70666.1"/>
    </source>
</evidence>
<keyword evidence="1" id="KW-1133">Transmembrane helix</keyword>
<feature type="transmembrane region" description="Helical" evidence="1">
    <location>
        <begin position="187"/>
        <end position="207"/>
    </location>
</feature>
<feature type="transmembrane region" description="Helical" evidence="1">
    <location>
        <begin position="375"/>
        <end position="397"/>
    </location>
</feature>
<dbReference type="AlphaFoldDB" id="A0A3E3HXL0"/>
<accession>A0A3E3HXL0</accession>
<feature type="transmembrane region" description="Helical" evidence="1">
    <location>
        <begin position="302"/>
        <end position="322"/>
    </location>
</feature>
<name>A0A3E3HXL0_9FIRM</name>
<evidence type="ECO:0000256" key="1">
    <source>
        <dbReference type="SAM" id="Phobius"/>
    </source>
</evidence>
<dbReference type="InterPro" id="IPR039672">
    <property type="entry name" value="MFS_2"/>
</dbReference>
<protein>
    <submittedName>
        <fullName evidence="2">MFS transporter</fullName>
    </submittedName>
</protein>
<comment type="caution">
    <text evidence="2">The sequence shown here is derived from an EMBL/GenBank/DDBJ whole genome shotgun (WGS) entry which is preliminary data.</text>
</comment>
<sequence length="458" mass="49837">MAGKDGSQKSVVKKREIAGHAAAGIGQNLVYGLWGSYILIFYTDVFGITAGAAGLIMMFTRIWDAVNDPMMGMVADRTRTKWGRYRPWLLFMAVPVGILLILNFYTPDLSGGGKVAYAAITYVLLSMAFTAVDIPYWSLPSAMTRDSSRRAGIFSIARTATTLTSVISAVIIIPLTQRLGGGSQEKGFFRTAVLFAAFSIFFYMIGFGNIREHVEPVKQKKEGLGNSLKVLACNKPLLLIILSVLIILTANGLRNSTLPYFAQYNLGALSLVSILTALSIPGMLAGMLLAPVLAKKFGKKRVFLGACIYGMISNLLFFFTEYTDTVRVFLMIALTCVSFGFILVLESAMIADTIEYAQWKTGQRREGLISSTQTFVSKLCLALSGGLIGLILTVTGYTPGQVQTGTTLMAFHMMMTLVVAAAFALAMVPMFFYGLTEEVHAGIVKELEAESRNEEAEE</sequence>
<reference evidence="2 5" key="1">
    <citation type="submission" date="2018-08" db="EMBL/GenBank/DDBJ databases">
        <title>A genome reference for cultivated species of the human gut microbiota.</title>
        <authorList>
            <person name="Zou Y."/>
            <person name="Xue W."/>
            <person name="Luo G."/>
        </authorList>
    </citation>
    <scope>NUCLEOTIDE SEQUENCE [LARGE SCALE GENOMIC DNA]</scope>
    <source>
        <strain evidence="3 5">AF26-4BH</strain>
        <strain evidence="2">TF05-5AC</strain>
    </source>
</reference>
<feature type="transmembrane region" description="Helical" evidence="1">
    <location>
        <begin position="46"/>
        <end position="66"/>
    </location>
</feature>
<feature type="transmembrane region" description="Helical" evidence="1">
    <location>
        <begin position="21"/>
        <end position="40"/>
    </location>
</feature>
<evidence type="ECO:0000313" key="2">
    <source>
        <dbReference type="EMBL" id="RGE56465.1"/>
    </source>
</evidence>
<feature type="transmembrane region" description="Helical" evidence="1">
    <location>
        <begin position="87"/>
        <end position="105"/>
    </location>
</feature>
<dbReference type="GeneID" id="97989876"/>
<dbReference type="NCBIfam" id="TIGR00792">
    <property type="entry name" value="gph"/>
    <property type="match status" value="1"/>
</dbReference>
<feature type="transmembrane region" description="Helical" evidence="1">
    <location>
        <begin position="328"/>
        <end position="354"/>
    </location>
</feature>
<evidence type="ECO:0000313" key="4">
    <source>
        <dbReference type="Proteomes" id="UP000260812"/>
    </source>
</evidence>
<dbReference type="InterPro" id="IPR001927">
    <property type="entry name" value="Na/Gal_symport"/>
</dbReference>
<dbReference type="Pfam" id="PF13347">
    <property type="entry name" value="MFS_2"/>
    <property type="match status" value="1"/>
</dbReference>
<keyword evidence="1" id="KW-0812">Transmembrane</keyword>
<gene>
    <name evidence="3" type="ORF">DWY69_15720</name>
    <name evidence="2" type="ORF">DXC51_24240</name>
</gene>
<feature type="transmembrane region" description="Helical" evidence="1">
    <location>
        <begin position="228"/>
        <end position="248"/>
    </location>
</feature>
<dbReference type="OrthoDB" id="9764596at2"/>